<dbReference type="EMBL" id="LR216287">
    <property type="protein sequence ID" value="VFJ14869.1"/>
    <property type="molecule type" value="Genomic_DNA"/>
</dbReference>
<sequence>MDLTSDVTRFVLQKVEIDENYGFGNNIKTRHQHSERFIRREMDLCFEISFSL</sequence>
<accession>A0A484IFD4</accession>
<dbReference type="Proteomes" id="UP000294299">
    <property type="component" value="Chromosome NFRAN"/>
</dbReference>
<dbReference type="KEGG" id="nfn:NFRAN_2547"/>
<protein>
    <submittedName>
        <fullName evidence="1">Uncharacterized protein</fullName>
    </submittedName>
</protein>
<dbReference type="AlphaFoldDB" id="A0A484IFD4"/>
<evidence type="ECO:0000313" key="2">
    <source>
        <dbReference type="Proteomes" id="UP000294299"/>
    </source>
</evidence>
<proteinExistence type="predicted"/>
<gene>
    <name evidence="1" type="ORF">NFRAN_2547</name>
</gene>
<reference evidence="1 2" key="1">
    <citation type="submission" date="2019-02" db="EMBL/GenBank/DDBJ databases">
        <authorList>
            <person name="Lehtovirta-Morley E L."/>
        </authorList>
    </citation>
    <scope>NUCLEOTIDE SEQUENCE [LARGE SCALE GENOMIC DNA]</scope>
    <source>
        <strain evidence="1">NFRAN1</strain>
    </source>
</reference>
<keyword evidence="2" id="KW-1185">Reference proteome</keyword>
<organism evidence="1 2">
    <name type="scientific">Candidatus Nitrosocosmicus franklandianus</name>
    <dbReference type="NCBI Taxonomy" id="1798806"/>
    <lineage>
        <taxon>Archaea</taxon>
        <taxon>Nitrososphaerota</taxon>
        <taxon>Nitrososphaeria</taxon>
        <taxon>Nitrososphaerales</taxon>
        <taxon>Nitrososphaeraceae</taxon>
        <taxon>Candidatus Nitrosocosmicus</taxon>
    </lineage>
</organism>
<name>A0A484IFD4_9ARCH</name>
<evidence type="ECO:0000313" key="1">
    <source>
        <dbReference type="EMBL" id="VFJ14869.1"/>
    </source>
</evidence>